<dbReference type="AlphaFoldDB" id="A0AAJ8MHF7"/>
<dbReference type="InterPro" id="IPR004276">
    <property type="entry name" value="GlycoTrans_28_N"/>
</dbReference>
<dbReference type="Pfam" id="PF06722">
    <property type="entry name" value="EryCIII-like_C"/>
    <property type="match status" value="1"/>
</dbReference>
<dbReference type="InterPro" id="IPR010610">
    <property type="entry name" value="EryCIII-like_C"/>
</dbReference>
<proteinExistence type="predicted"/>
<evidence type="ECO:0000313" key="6">
    <source>
        <dbReference type="Proteomes" id="UP000078595"/>
    </source>
</evidence>
<reference evidence="5" key="2">
    <citation type="submission" date="2024-02" db="EMBL/GenBank/DDBJ databases">
        <title>Comparative genomics of Cryptococcus and Kwoniella reveals pathogenesis evolution and contrasting modes of karyotype evolution via chromosome fusion or intercentromeric recombination.</title>
        <authorList>
            <person name="Coelho M.A."/>
            <person name="David-Palma M."/>
            <person name="Shea T."/>
            <person name="Bowers K."/>
            <person name="McGinley-Smith S."/>
            <person name="Mohammad A.W."/>
            <person name="Gnirke A."/>
            <person name="Yurkov A.M."/>
            <person name="Nowrousian M."/>
            <person name="Sun S."/>
            <person name="Cuomo C.A."/>
            <person name="Heitman J."/>
        </authorList>
    </citation>
    <scope>NUCLEOTIDE SEQUENCE</scope>
    <source>
        <strain evidence="5">CBS 10117</strain>
    </source>
</reference>
<dbReference type="InterPro" id="IPR050426">
    <property type="entry name" value="Glycosyltransferase_28"/>
</dbReference>
<protein>
    <recommendedName>
        <fullName evidence="7">Glycosyltransferase family 28 N-terminal domain-containing protein</fullName>
    </recommendedName>
</protein>
<dbReference type="PANTHER" id="PTHR48050">
    <property type="entry name" value="STEROL 3-BETA-GLUCOSYLTRANSFERASE"/>
    <property type="match status" value="1"/>
</dbReference>
<dbReference type="Proteomes" id="UP000078595">
    <property type="component" value="Chromosome 4"/>
</dbReference>
<evidence type="ECO:0000259" key="4">
    <source>
        <dbReference type="Pfam" id="PF06722"/>
    </source>
</evidence>
<feature type="region of interest" description="Disordered" evidence="2">
    <location>
        <begin position="1"/>
        <end position="41"/>
    </location>
</feature>
<evidence type="ECO:0008006" key="7">
    <source>
        <dbReference type="Google" id="ProtNLM"/>
    </source>
</evidence>
<dbReference type="FunFam" id="3.40.50.2000:FF:000009">
    <property type="entry name" value="Sterol 3-beta-glucosyltransferase UGT80A2"/>
    <property type="match status" value="1"/>
</dbReference>
<gene>
    <name evidence="5" type="ORF">I303_103757</name>
</gene>
<dbReference type="KEGG" id="kdj:28967473"/>
<dbReference type="GeneID" id="28967473"/>
<reference evidence="5" key="1">
    <citation type="submission" date="2013-07" db="EMBL/GenBank/DDBJ databases">
        <authorList>
            <consortium name="The Broad Institute Genome Sequencing Platform"/>
            <person name="Cuomo C."/>
            <person name="Litvintseva A."/>
            <person name="Chen Y."/>
            <person name="Heitman J."/>
            <person name="Sun S."/>
            <person name="Springer D."/>
            <person name="Dromer F."/>
            <person name="Young S.K."/>
            <person name="Zeng Q."/>
            <person name="Gargeya S."/>
            <person name="Fitzgerald M."/>
            <person name="Abouelleil A."/>
            <person name="Alvarado L."/>
            <person name="Berlin A.M."/>
            <person name="Chapman S.B."/>
            <person name="Dewar J."/>
            <person name="Goldberg J."/>
            <person name="Griggs A."/>
            <person name="Gujja S."/>
            <person name="Hansen M."/>
            <person name="Howarth C."/>
            <person name="Imamovic A."/>
            <person name="Larimer J."/>
            <person name="McCowan C."/>
            <person name="Murphy C."/>
            <person name="Pearson M."/>
            <person name="Priest M."/>
            <person name="Roberts A."/>
            <person name="Saif S."/>
            <person name="Shea T."/>
            <person name="Sykes S."/>
            <person name="Wortman J."/>
            <person name="Nusbaum C."/>
            <person name="Birren B."/>
        </authorList>
    </citation>
    <scope>NUCLEOTIDE SEQUENCE</scope>
    <source>
        <strain evidence="5">CBS 10117</strain>
    </source>
</reference>
<feature type="domain" description="Glycosyltransferase family 28 N-terminal" evidence="3">
    <location>
        <begin position="113"/>
        <end position="264"/>
    </location>
</feature>
<name>A0AAJ8MHF7_9TREE</name>
<dbReference type="RefSeq" id="XP_018263898.2">
    <property type="nucleotide sequence ID" value="XM_018407090.2"/>
</dbReference>
<sequence length="834" mass="90855">MSDKPLPTPPYSLVDENQTQGGPSRRPSYTSTQTDSYLRKADEEAELAYDDLLSNAHFEKSTGKLKLDIDGKDVHDLAESAGLKEAEGVYGDSDEDFTSSIAAQQPRVPRLNILILIVGSRGDVQPYIALGMRLAEDGHRVRLGTHKEFRDFVREASSRKVEFFDIGGDPRELMAYMVKNPGLIPGWKSLKSGDVGKNTKMLKEILAGTFRACVFPDLETQIPFSANAIIANPPCFGHIHVAEALGIPLHMSFTMPWSPTTAFPHPLVDLQFKTKGKGKDKDVSEEPSPQTSNYVSYALADHLTWLGLQRVINKFRCKTLGLPALSSHSGTGVIHRLKIPYTYCWSPALIPKPKDWKSNIDISGFYFLDLSTEYTPPPDLAKFLASGPAPIYIGFGSVPVKDPVKMSQILLEAVRKAGVRVLISAGWAGLGGAESSDDVFLLGNVPHDWLFKHVSAVCHHGGAGTTAIGLANGRPSIIVPFFGDQVFWGNMVHRAGAGPEPIPADRLNVENLTMAIQQALSKETLTAAGRMGEIIRSEDGVQRGVDSFYHKLPLDRMHCEVRPDLVAEWYYESLDIRLSAFAAATLIKSGRLKSSSLEPLRSAEYRTSRQAYDPMTGTVDATIDIAQDLGEGLVNMVTNPKKGSASIGAFPFIGASKILDGWTTGLHNLPRAYGYDVRQKGKIKDAQSGFAEGGKQFAYGFYDGITGLVTTPMKAAQNARSLGTSESSAVAKGVAQGLMNVWSLPFAGIFSLVSDSMKGIVASLSDTGSNLTQVEATKLYHGGKAWESASQAEKDVIVDEFDRICEEKKLIRGSMGKRIWDSLNRTHQVADHIH</sequence>
<dbReference type="Gene3D" id="3.40.50.2000">
    <property type="entry name" value="Glycogen Phosphorylase B"/>
    <property type="match status" value="2"/>
</dbReference>
<dbReference type="GO" id="GO:0016906">
    <property type="term" value="F:sterol 3-beta-glucosyltransferase activity"/>
    <property type="evidence" value="ECO:0007669"/>
    <property type="project" value="UniProtKB-ARBA"/>
</dbReference>
<evidence type="ECO:0000313" key="5">
    <source>
        <dbReference type="EMBL" id="WWC61177.1"/>
    </source>
</evidence>
<evidence type="ECO:0000259" key="3">
    <source>
        <dbReference type="Pfam" id="PF03033"/>
    </source>
</evidence>
<dbReference type="InterPro" id="IPR002213">
    <property type="entry name" value="UDP_glucos_trans"/>
</dbReference>
<accession>A0AAJ8MHF7</accession>
<organism evidence="5 6">
    <name type="scientific">Kwoniella dejecticola CBS 10117</name>
    <dbReference type="NCBI Taxonomy" id="1296121"/>
    <lineage>
        <taxon>Eukaryota</taxon>
        <taxon>Fungi</taxon>
        <taxon>Dikarya</taxon>
        <taxon>Basidiomycota</taxon>
        <taxon>Agaricomycotina</taxon>
        <taxon>Tremellomycetes</taxon>
        <taxon>Tremellales</taxon>
        <taxon>Cryptococcaceae</taxon>
        <taxon>Kwoniella</taxon>
    </lineage>
</organism>
<dbReference type="GO" id="GO:0005975">
    <property type="term" value="P:carbohydrate metabolic process"/>
    <property type="evidence" value="ECO:0007669"/>
    <property type="project" value="InterPro"/>
</dbReference>
<dbReference type="EMBL" id="CP144533">
    <property type="protein sequence ID" value="WWC61177.1"/>
    <property type="molecule type" value="Genomic_DNA"/>
</dbReference>
<dbReference type="SUPFAM" id="SSF53756">
    <property type="entry name" value="UDP-Glycosyltransferase/glycogen phosphorylase"/>
    <property type="match status" value="1"/>
</dbReference>
<dbReference type="CDD" id="cd03784">
    <property type="entry name" value="GT1_Gtf-like"/>
    <property type="match status" value="1"/>
</dbReference>
<feature type="compositionally biased region" description="Polar residues" evidence="2">
    <location>
        <begin position="15"/>
        <end position="36"/>
    </location>
</feature>
<dbReference type="Pfam" id="PF03033">
    <property type="entry name" value="Glyco_transf_28"/>
    <property type="match status" value="1"/>
</dbReference>
<feature type="domain" description="Erythromycin biosynthesis protein CIII-like C-terminal" evidence="4">
    <location>
        <begin position="437"/>
        <end position="528"/>
    </location>
</feature>
<evidence type="ECO:0000256" key="2">
    <source>
        <dbReference type="SAM" id="MobiDB-lite"/>
    </source>
</evidence>
<keyword evidence="1" id="KW-0808">Transferase</keyword>
<keyword evidence="6" id="KW-1185">Reference proteome</keyword>
<feature type="compositionally biased region" description="Pro residues" evidence="2">
    <location>
        <begin position="1"/>
        <end position="10"/>
    </location>
</feature>
<evidence type="ECO:0000256" key="1">
    <source>
        <dbReference type="ARBA" id="ARBA00022679"/>
    </source>
</evidence>
<dbReference type="PANTHER" id="PTHR48050:SF13">
    <property type="entry name" value="STEROL 3-BETA-GLUCOSYLTRANSFERASE UGT80A2"/>
    <property type="match status" value="1"/>
</dbReference>